<comment type="caution">
    <text evidence="1">The sequence shown here is derived from an EMBL/GenBank/DDBJ whole genome shotgun (WGS) entry which is preliminary data.</text>
</comment>
<organism evidence="1 2">
    <name type="scientific">Paramuricea clavata</name>
    <name type="common">Red gorgonian</name>
    <name type="synonym">Violescent sea-whip</name>
    <dbReference type="NCBI Taxonomy" id="317549"/>
    <lineage>
        <taxon>Eukaryota</taxon>
        <taxon>Metazoa</taxon>
        <taxon>Cnidaria</taxon>
        <taxon>Anthozoa</taxon>
        <taxon>Octocorallia</taxon>
        <taxon>Malacalcyonacea</taxon>
        <taxon>Plexauridae</taxon>
        <taxon>Paramuricea</taxon>
    </lineage>
</organism>
<dbReference type="EMBL" id="CACRXK020011909">
    <property type="protein sequence ID" value="CAB4022298.1"/>
    <property type="molecule type" value="Genomic_DNA"/>
</dbReference>
<dbReference type="Proteomes" id="UP001152795">
    <property type="component" value="Unassembled WGS sequence"/>
</dbReference>
<protein>
    <submittedName>
        <fullName evidence="1">Uncharacterized protein</fullName>
    </submittedName>
</protein>
<dbReference type="CDD" id="cd01650">
    <property type="entry name" value="RT_nLTR_like"/>
    <property type="match status" value="1"/>
</dbReference>
<dbReference type="AlphaFoldDB" id="A0A6S7KP83"/>
<sequence length="509" mass="58245">RQRAFTKGETPKYKSLHAKVTKLISNAKATYYKSKAEGNHQSNPAKWYKTIYKLAAATKNQQSLSSPDHADLMEIADRLQRSFTKPWLGIQPDLPRLQAVEHLLKDSHPPLPSIGQVKTVLKHLNPRKATGSDNIPAWCIKRYAEELAPVVHNIVVASIVQCKYPTSYKHAIISPIPKIRPPTDLDNDFRQNWFDSTDNSSTGRQGVHALFVDFRKAFDLVDHKILLDKLADMNVTRSFWLWIMSFLEGRTQQVNLQGVLSFTASCPAGVPQGSAISPTLFNIHINDMEENVSEQACVNTIKYADDCTMDTSIRLGESSDLQSALDSVQSWAVENKMELNAKKTKDMWINFTEAPPPLPLHIGDAIIERVDNFKLLGTWFQKDLKWNKHVEETTRKAAKNLYCLRECRRANLPVEVGLTTYLTKIRPILEYCSPVWGGLPRYLKDELERVQRRSLRIIGLPHGYLPTLEERRIEATSRELVNILGDPSHIFYQRTMEHNKHNYNLRRRD</sequence>
<evidence type="ECO:0000313" key="1">
    <source>
        <dbReference type="EMBL" id="CAB4022298.1"/>
    </source>
</evidence>
<proteinExistence type="predicted"/>
<feature type="non-terminal residue" evidence="1">
    <location>
        <position position="1"/>
    </location>
</feature>
<dbReference type="PANTHER" id="PTHR33332">
    <property type="entry name" value="REVERSE TRANSCRIPTASE DOMAIN-CONTAINING PROTEIN"/>
    <property type="match status" value="1"/>
</dbReference>
<feature type="non-terminal residue" evidence="1">
    <location>
        <position position="509"/>
    </location>
</feature>
<dbReference type="InterPro" id="IPR043502">
    <property type="entry name" value="DNA/RNA_pol_sf"/>
</dbReference>
<dbReference type="InterPro" id="IPR000477">
    <property type="entry name" value="RT_dom"/>
</dbReference>
<gene>
    <name evidence="1" type="ORF">PACLA_8A036269</name>
</gene>
<dbReference type="OrthoDB" id="411378at2759"/>
<accession>A0A6S7KP83</accession>
<dbReference type="Pfam" id="PF00078">
    <property type="entry name" value="RVT_1"/>
    <property type="match status" value="1"/>
</dbReference>
<evidence type="ECO:0000313" key="2">
    <source>
        <dbReference type="Proteomes" id="UP001152795"/>
    </source>
</evidence>
<name>A0A6S7KP83_PARCT</name>
<dbReference type="PROSITE" id="PS50878">
    <property type="entry name" value="RT_POL"/>
    <property type="match status" value="1"/>
</dbReference>
<keyword evidence="2" id="KW-1185">Reference proteome</keyword>
<reference evidence="1" key="1">
    <citation type="submission" date="2020-04" db="EMBL/GenBank/DDBJ databases">
        <authorList>
            <person name="Alioto T."/>
            <person name="Alioto T."/>
            <person name="Gomez Garrido J."/>
        </authorList>
    </citation>
    <scope>NUCLEOTIDE SEQUENCE</scope>
    <source>
        <strain evidence="1">A484AB</strain>
    </source>
</reference>
<dbReference type="SUPFAM" id="SSF56672">
    <property type="entry name" value="DNA/RNA polymerases"/>
    <property type="match status" value="1"/>
</dbReference>